<accession>A0A8H6RHA3</accession>
<protein>
    <submittedName>
        <fullName evidence="2">Uncharacterized protein</fullName>
    </submittedName>
</protein>
<keyword evidence="3" id="KW-1185">Reference proteome</keyword>
<dbReference type="AlphaFoldDB" id="A0A8H6RHA3"/>
<reference evidence="2" key="1">
    <citation type="submission" date="2020-04" db="EMBL/GenBank/DDBJ databases">
        <title>Draft genome resource of the tomato pathogen Pseudocercospora fuligena.</title>
        <authorList>
            <person name="Zaccaron A."/>
        </authorList>
    </citation>
    <scope>NUCLEOTIDE SEQUENCE</scope>
    <source>
        <strain evidence="2">PF001</strain>
    </source>
</reference>
<dbReference type="Proteomes" id="UP000660729">
    <property type="component" value="Unassembled WGS sequence"/>
</dbReference>
<proteinExistence type="predicted"/>
<sequence>MTINISVDGIEVDHLALFQQQCRALYDFLRSDKDESVRRHSAFCMGPLSSEGASWFACLGDGRVKYHDLPRALTLEMQLKDQKPMQVTMGRNGSYVAIWPNDEFLTWDLRGYPGLHEMLDETKPEDVNTVVLNPYNDSDWFLVMEDGHVFWHLSNDKVTLRKIAAMARAYMQRQARRRNKTYYTCGTDGELVISPDTNYDKEDRQVDESAWERLLGRLGIRNHRPDRPATDFSHFAPSRVLRLPKTLSERKYQIATGLGVGVVAVSAAAWASPSFRQAALARLRVRMCPHYYTSIASTAMFFCTCYALGYWRGRAMVAQKETGH</sequence>
<feature type="transmembrane region" description="Helical" evidence="1">
    <location>
        <begin position="291"/>
        <end position="311"/>
    </location>
</feature>
<organism evidence="2 3">
    <name type="scientific">Pseudocercospora fuligena</name>
    <dbReference type="NCBI Taxonomy" id="685502"/>
    <lineage>
        <taxon>Eukaryota</taxon>
        <taxon>Fungi</taxon>
        <taxon>Dikarya</taxon>
        <taxon>Ascomycota</taxon>
        <taxon>Pezizomycotina</taxon>
        <taxon>Dothideomycetes</taxon>
        <taxon>Dothideomycetidae</taxon>
        <taxon>Mycosphaerellales</taxon>
        <taxon>Mycosphaerellaceae</taxon>
        <taxon>Pseudocercospora</taxon>
    </lineage>
</organism>
<gene>
    <name evidence="2" type="ORF">HII31_06183</name>
</gene>
<evidence type="ECO:0000313" key="3">
    <source>
        <dbReference type="Proteomes" id="UP000660729"/>
    </source>
</evidence>
<comment type="caution">
    <text evidence="2">The sequence shown here is derived from an EMBL/GenBank/DDBJ whole genome shotgun (WGS) entry which is preliminary data.</text>
</comment>
<evidence type="ECO:0000313" key="2">
    <source>
        <dbReference type="EMBL" id="KAF7192481.1"/>
    </source>
</evidence>
<name>A0A8H6RHA3_9PEZI</name>
<dbReference type="EMBL" id="JABCIY010000124">
    <property type="protein sequence ID" value="KAF7192481.1"/>
    <property type="molecule type" value="Genomic_DNA"/>
</dbReference>
<keyword evidence="1" id="KW-0812">Transmembrane</keyword>
<evidence type="ECO:0000256" key="1">
    <source>
        <dbReference type="SAM" id="Phobius"/>
    </source>
</evidence>
<keyword evidence="1" id="KW-1133">Transmembrane helix</keyword>
<feature type="transmembrane region" description="Helical" evidence="1">
    <location>
        <begin position="252"/>
        <end position="271"/>
    </location>
</feature>
<keyword evidence="1" id="KW-0472">Membrane</keyword>